<keyword evidence="4" id="KW-1185">Reference proteome</keyword>
<comment type="subcellular location">
    <subcellularLocation>
        <location evidence="1">Mitochondrion</location>
    </subcellularLocation>
</comment>
<dbReference type="PIRSF" id="PIRSF037706">
    <property type="entry name" value="MRP10"/>
    <property type="match status" value="1"/>
</dbReference>
<comment type="similarity">
    <text evidence="1">Belongs to the mitochondrion-specific ribosomal protein mS37 family.</text>
</comment>
<evidence type="ECO:0000256" key="2">
    <source>
        <dbReference type="SAM" id="MobiDB-lite"/>
    </source>
</evidence>
<evidence type="ECO:0000313" key="4">
    <source>
        <dbReference type="Proteomes" id="UP000799640"/>
    </source>
</evidence>
<keyword evidence="1" id="KW-0687">Ribonucleoprotein</keyword>
<dbReference type="PANTHER" id="PTHR28066:SF1">
    <property type="entry name" value="SMALL RIBOSOMAL SUBUNIT PROTEIN MS37"/>
    <property type="match status" value="1"/>
</dbReference>
<reference evidence="3" key="1">
    <citation type="journal article" date="2020" name="Stud. Mycol.">
        <title>101 Dothideomycetes genomes: a test case for predicting lifestyles and emergence of pathogens.</title>
        <authorList>
            <person name="Haridas S."/>
            <person name="Albert R."/>
            <person name="Binder M."/>
            <person name="Bloem J."/>
            <person name="Labutti K."/>
            <person name="Salamov A."/>
            <person name="Andreopoulos B."/>
            <person name="Baker S."/>
            <person name="Barry K."/>
            <person name="Bills G."/>
            <person name="Bluhm B."/>
            <person name="Cannon C."/>
            <person name="Castanera R."/>
            <person name="Culley D."/>
            <person name="Daum C."/>
            <person name="Ezra D."/>
            <person name="Gonzalez J."/>
            <person name="Henrissat B."/>
            <person name="Kuo A."/>
            <person name="Liang C."/>
            <person name="Lipzen A."/>
            <person name="Lutzoni F."/>
            <person name="Magnuson J."/>
            <person name="Mondo S."/>
            <person name="Nolan M."/>
            <person name="Ohm R."/>
            <person name="Pangilinan J."/>
            <person name="Park H.-J."/>
            <person name="Ramirez L."/>
            <person name="Alfaro M."/>
            <person name="Sun H."/>
            <person name="Tritt A."/>
            <person name="Yoshinaga Y."/>
            <person name="Zwiers L.-H."/>
            <person name="Turgeon B."/>
            <person name="Goodwin S."/>
            <person name="Spatafora J."/>
            <person name="Crous P."/>
            <person name="Grigoriev I."/>
        </authorList>
    </citation>
    <scope>NUCLEOTIDE SEQUENCE</scope>
    <source>
        <strain evidence="3">CBS 262.69</strain>
    </source>
</reference>
<evidence type="ECO:0000256" key="1">
    <source>
        <dbReference type="PIRNR" id="PIRNR037706"/>
    </source>
</evidence>
<dbReference type="Proteomes" id="UP000799640">
    <property type="component" value="Unassembled WGS sequence"/>
</dbReference>
<name>A0A6G1HYZ8_9PEZI</name>
<dbReference type="AlphaFoldDB" id="A0A6G1HYZ8"/>
<dbReference type="PANTHER" id="PTHR28066">
    <property type="entry name" value="37S RIBOSOMAL PROTEIN MRP10, MITOCHONDRIAL"/>
    <property type="match status" value="1"/>
</dbReference>
<dbReference type="GO" id="GO:0003735">
    <property type="term" value="F:structural constituent of ribosome"/>
    <property type="evidence" value="ECO:0007669"/>
    <property type="project" value="InterPro"/>
</dbReference>
<dbReference type="InterPro" id="IPR017264">
    <property type="entry name" value="Ribosomal_mS37_fun"/>
</dbReference>
<gene>
    <name evidence="3" type="ORF">EJ06DRAFT_476750</name>
</gene>
<keyword evidence="1 3" id="KW-0689">Ribosomal protein</keyword>
<dbReference type="GO" id="GO:0005763">
    <property type="term" value="C:mitochondrial small ribosomal subunit"/>
    <property type="evidence" value="ECO:0007669"/>
    <property type="project" value="TreeGrafter"/>
</dbReference>
<sequence length="101" mass="11006">MVPKPTGTHAARNVGSPRLPPLPRLKVKHPNAAATNPCLGVLSSVLSCWASSGYTAAGCIALEQSLRMCMDVKRPENNKKNTINYHLARMYPKIVGPQKRK</sequence>
<proteinExistence type="inferred from homology"/>
<comment type="subunit">
    <text evidence="1">Component of the mitochondrial small ribosomal subunit.</text>
</comment>
<evidence type="ECO:0000313" key="3">
    <source>
        <dbReference type="EMBL" id="KAF2400965.1"/>
    </source>
</evidence>
<feature type="region of interest" description="Disordered" evidence="2">
    <location>
        <begin position="1"/>
        <end position="23"/>
    </location>
</feature>
<accession>A0A6G1HYZ8</accession>
<organism evidence="3 4">
    <name type="scientific">Trichodelitschia bisporula</name>
    <dbReference type="NCBI Taxonomy" id="703511"/>
    <lineage>
        <taxon>Eukaryota</taxon>
        <taxon>Fungi</taxon>
        <taxon>Dikarya</taxon>
        <taxon>Ascomycota</taxon>
        <taxon>Pezizomycotina</taxon>
        <taxon>Dothideomycetes</taxon>
        <taxon>Dothideomycetes incertae sedis</taxon>
        <taxon>Phaeotrichales</taxon>
        <taxon>Phaeotrichaceae</taxon>
        <taxon>Trichodelitschia</taxon>
    </lineage>
</organism>
<dbReference type="EMBL" id="ML996694">
    <property type="protein sequence ID" value="KAF2400965.1"/>
    <property type="molecule type" value="Genomic_DNA"/>
</dbReference>
<comment type="function">
    <text evidence="1">Component of the mitochondrial ribosome (mitoribosome), a dedicated translation machinery responsible for the synthesis of mitochondrial genome-encoded proteins, including at least some of the essential transmembrane subunits of the mitochondrial respiratory chain. The mitoribosomes are attached to the mitochondrial inner membrane and translation products are cotranslationally integrated into the membrane.</text>
</comment>
<keyword evidence="1" id="KW-0496">Mitochondrion</keyword>
<dbReference type="OrthoDB" id="2210at2759"/>
<protein>
    <recommendedName>
        <fullName evidence="1">Small ribosomal subunit protein mS37</fullName>
    </recommendedName>
</protein>
<dbReference type="GO" id="GO:0032543">
    <property type="term" value="P:mitochondrial translation"/>
    <property type="evidence" value="ECO:0007669"/>
    <property type="project" value="InterPro"/>
</dbReference>